<keyword evidence="4 7" id="KW-0547">Nucleotide-binding</keyword>
<proteinExistence type="predicted"/>
<dbReference type="RefSeq" id="WP_344625530.1">
    <property type="nucleotide sequence ID" value="NZ_BAAALD010000046.1"/>
</dbReference>
<reference evidence="11 12" key="1">
    <citation type="journal article" date="2019" name="Int. J. Syst. Evol. Microbiol.">
        <title>The Global Catalogue of Microorganisms (GCM) 10K type strain sequencing project: providing services to taxonomists for standard genome sequencing and annotation.</title>
        <authorList>
            <consortium name="The Broad Institute Genomics Platform"/>
            <consortium name="The Broad Institute Genome Sequencing Center for Infectious Disease"/>
            <person name="Wu L."/>
            <person name="Ma J."/>
        </authorList>
    </citation>
    <scope>NUCLEOTIDE SEQUENCE [LARGE SCALE GENOMIC DNA]</scope>
    <source>
        <strain evidence="11 12">JCM 13002</strain>
    </source>
</reference>
<dbReference type="CDD" id="cd14014">
    <property type="entry name" value="STKc_PknB_like"/>
    <property type="match status" value="1"/>
</dbReference>
<keyword evidence="3" id="KW-0808">Transferase</keyword>
<evidence type="ECO:0000313" key="12">
    <source>
        <dbReference type="Proteomes" id="UP001499987"/>
    </source>
</evidence>
<evidence type="ECO:0000256" key="6">
    <source>
        <dbReference type="ARBA" id="ARBA00022840"/>
    </source>
</evidence>
<evidence type="ECO:0000256" key="9">
    <source>
        <dbReference type="SAM" id="Phobius"/>
    </source>
</evidence>
<dbReference type="PROSITE" id="PS50011">
    <property type="entry name" value="PROTEIN_KINASE_DOM"/>
    <property type="match status" value="1"/>
</dbReference>
<dbReference type="InterPro" id="IPR017441">
    <property type="entry name" value="Protein_kinase_ATP_BS"/>
</dbReference>
<sequence length="557" mass="56408">MQGERLDGRYRLETVLGAGGMGQVWRAYDERVGRPVAVKLLTGADTSSSGVERFAAEARAAGNLSSPHIVTVHDFGRAGPEHGGAPFLVMEHLDGRALEDVLDEGPLPAVPDALGWTQQVCTGLAAAHRAGLVHRDIKPANAMLLPGGTVKILDFGIVKHLYEDHSFTGTGTAMGTAAYMSPEQARGDRSIGPAADLYAVGCLLHTLLTGRPPFTGAPLAVLHQHLTRQPEAPSGVRPGVPAGVDALVLALLAKDPGERPGSAEQVAEHIGALLTAPVPAQAGPSTWAPQAGAHPSGTLDGSPTRADAPGIRTTGAGGTTGGAATAGPAGTTDPRSVPAPAPGADPHPALPGGAPAEPGRLMTEPGQLMTARASPLRRSALAGSVAVAVQLAAFDSWTPWAAALAGVGAFLVVAALLWIDKPSPQLGRGTGGLFAAVAVTLVSGVLLLFSSKTAWWVALVLTVAMCPVVLVLQKPLARGLGQLFGRHEAEAQMAVSAALVNAAFATGFYVEAAGLGILKANGLGLLTWCGLAAVLTPLLPGRAAGPEPAPDALNTPA</sequence>
<protein>
    <recommendedName>
        <fullName evidence="1">non-specific serine/threonine protein kinase</fullName>
        <ecNumber evidence="1">2.7.11.1</ecNumber>
    </recommendedName>
</protein>
<keyword evidence="12" id="KW-1185">Reference proteome</keyword>
<evidence type="ECO:0000256" key="8">
    <source>
        <dbReference type="SAM" id="MobiDB-lite"/>
    </source>
</evidence>
<keyword evidence="9" id="KW-1133">Transmembrane helix</keyword>
<dbReference type="SMART" id="SM00220">
    <property type="entry name" value="S_TKc"/>
    <property type="match status" value="1"/>
</dbReference>
<feature type="region of interest" description="Disordered" evidence="8">
    <location>
        <begin position="281"/>
        <end position="362"/>
    </location>
</feature>
<evidence type="ECO:0000259" key="10">
    <source>
        <dbReference type="PROSITE" id="PS50011"/>
    </source>
</evidence>
<keyword evidence="2" id="KW-0723">Serine/threonine-protein kinase</keyword>
<comment type="caution">
    <text evidence="11">The sequence shown here is derived from an EMBL/GenBank/DDBJ whole genome shotgun (WGS) entry which is preliminary data.</text>
</comment>
<dbReference type="Pfam" id="PF00069">
    <property type="entry name" value="Pkinase"/>
    <property type="match status" value="1"/>
</dbReference>
<evidence type="ECO:0000256" key="4">
    <source>
        <dbReference type="ARBA" id="ARBA00022741"/>
    </source>
</evidence>
<feature type="compositionally biased region" description="Low complexity" evidence="8">
    <location>
        <begin position="322"/>
        <end position="332"/>
    </location>
</feature>
<keyword evidence="5" id="KW-0418">Kinase</keyword>
<dbReference type="Gene3D" id="3.30.200.20">
    <property type="entry name" value="Phosphorylase Kinase, domain 1"/>
    <property type="match status" value="1"/>
</dbReference>
<evidence type="ECO:0000313" key="11">
    <source>
        <dbReference type="EMBL" id="GAA1097821.1"/>
    </source>
</evidence>
<gene>
    <name evidence="11" type="ORF">GCM10009663_45900</name>
</gene>
<organism evidence="11 12">
    <name type="scientific">Kitasatospora arboriphila</name>
    <dbReference type="NCBI Taxonomy" id="258052"/>
    <lineage>
        <taxon>Bacteria</taxon>
        <taxon>Bacillati</taxon>
        <taxon>Actinomycetota</taxon>
        <taxon>Actinomycetes</taxon>
        <taxon>Kitasatosporales</taxon>
        <taxon>Streptomycetaceae</taxon>
        <taxon>Kitasatospora</taxon>
    </lineage>
</organism>
<dbReference type="InterPro" id="IPR011009">
    <property type="entry name" value="Kinase-like_dom_sf"/>
</dbReference>
<evidence type="ECO:0000256" key="7">
    <source>
        <dbReference type="PROSITE-ProRule" id="PRU10141"/>
    </source>
</evidence>
<dbReference type="EC" id="2.7.11.1" evidence="1"/>
<feature type="compositionally biased region" description="Pro residues" evidence="8">
    <location>
        <begin position="337"/>
        <end position="349"/>
    </location>
</feature>
<keyword evidence="9" id="KW-0472">Membrane</keyword>
<dbReference type="Proteomes" id="UP001499987">
    <property type="component" value="Unassembled WGS sequence"/>
</dbReference>
<feature type="transmembrane region" description="Helical" evidence="9">
    <location>
        <begin position="400"/>
        <end position="419"/>
    </location>
</feature>
<evidence type="ECO:0000256" key="3">
    <source>
        <dbReference type="ARBA" id="ARBA00022679"/>
    </source>
</evidence>
<evidence type="ECO:0000256" key="1">
    <source>
        <dbReference type="ARBA" id="ARBA00012513"/>
    </source>
</evidence>
<feature type="binding site" evidence="7">
    <location>
        <position position="39"/>
    </location>
    <ligand>
        <name>ATP</name>
        <dbReference type="ChEBI" id="CHEBI:30616"/>
    </ligand>
</feature>
<feature type="domain" description="Protein kinase" evidence="10">
    <location>
        <begin position="10"/>
        <end position="272"/>
    </location>
</feature>
<dbReference type="InterPro" id="IPR000719">
    <property type="entry name" value="Prot_kinase_dom"/>
</dbReference>
<dbReference type="PROSITE" id="PS00107">
    <property type="entry name" value="PROTEIN_KINASE_ATP"/>
    <property type="match status" value="1"/>
</dbReference>
<accession>A0ABN1TQC7</accession>
<feature type="compositionally biased region" description="Low complexity" evidence="8">
    <location>
        <begin position="350"/>
        <end position="359"/>
    </location>
</feature>
<dbReference type="EMBL" id="BAAALD010000046">
    <property type="protein sequence ID" value="GAA1097821.1"/>
    <property type="molecule type" value="Genomic_DNA"/>
</dbReference>
<dbReference type="SUPFAM" id="SSF56112">
    <property type="entry name" value="Protein kinase-like (PK-like)"/>
    <property type="match status" value="1"/>
</dbReference>
<evidence type="ECO:0000256" key="5">
    <source>
        <dbReference type="ARBA" id="ARBA00022777"/>
    </source>
</evidence>
<feature type="transmembrane region" description="Helical" evidence="9">
    <location>
        <begin position="493"/>
        <end position="510"/>
    </location>
</feature>
<feature type="transmembrane region" description="Helical" evidence="9">
    <location>
        <begin position="431"/>
        <end position="449"/>
    </location>
</feature>
<name>A0ABN1TQC7_9ACTN</name>
<dbReference type="Gene3D" id="1.10.510.10">
    <property type="entry name" value="Transferase(Phosphotransferase) domain 1"/>
    <property type="match status" value="1"/>
</dbReference>
<dbReference type="PANTHER" id="PTHR43289:SF6">
    <property type="entry name" value="SERINE_THREONINE-PROTEIN KINASE NEKL-3"/>
    <property type="match status" value="1"/>
</dbReference>
<keyword evidence="9" id="KW-0812">Transmembrane</keyword>
<keyword evidence="6 7" id="KW-0067">ATP-binding</keyword>
<dbReference type="PANTHER" id="PTHR43289">
    <property type="entry name" value="MITOGEN-ACTIVATED PROTEIN KINASE KINASE KINASE 20-RELATED"/>
    <property type="match status" value="1"/>
</dbReference>
<evidence type="ECO:0000256" key="2">
    <source>
        <dbReference type="ARBA" id="ARBA00022527"/>
    </source>
</evidence>
<feature type="transmembrane region" description="Helical" evidence="9">
    <location>
        <begin position="455"/>
        <end position="472"/>
    </location>
</feature>